<evidence type="ECO:0000256" key="2">
    <source>
        <dbReference type="ARBA" id="ARBA00004838"/>
    </source>
</evidence>
<evidence type="ECO:0000256" key="9">
    <source>
        <dbReference type="ARBA" id="ARBA00023152"/>
    </source>
</evidence>
<dbReference type="PRINTS" id="PR00477">
    <property type="entry name" value="PHGLYCKINASE"/>
</dbReference>
<keyword evidence="6" id="KW-0547">Nucleotide-binding</keyword>
<protein>
    <recommendedName>
        <fullName evidence="4 10">Phosphoglycerate kinase</fullName>
        <ecNumber evidence="3 10">2.7.2.3</ecNumber>
    </recommendedName>
</protein>
<dbReference type="InterPro" id="IPR001576">
    <property type="entry name" value="Phosphoglycerate_kinase"/>
</dbReference>
<dbReference type="Proteomes" id="UP000178724">
    <property type="component" value="Unassembled WGS sequence"/>
</dbReference>
<dbReference type="Pfam" id="PF00162">
    <property type="entry name" value="PGK"/>
    <property type="match status" value="1"/>
</dbReference>
<dbReference type="PANTHER" id="PTHR11406:SF23">
    <property type="entry name" value="PHOSPHOGLYCERATE KINASE 1, CHLOROPLASTIC-RELATED"/>
    <property type="match status" value="1"/>
</dbReference>
<accession>A0A1F4Q159</accession>
<dbReference type="GO" id="GO:0043531">
    <property type="term" value="F:ADP binding"/>
    <property type="evidence" value="ECO:0007669"/>
    <property type="project" value="TreeGrafter"/>
</dbReference>
<evidence type="ECO:0000313" key="11">
    <source>
        <dbReference type="EMBL" id="OGB89695.1"/>
    </source>
</evidence>
<comment type="catalytic activity">
    <reaction evidence="1 10">
        <text>(2R)-3-phosphoglycerate + ATP = (2R)-3-phospho-glyceroyl phosphate + ADP</text>
        <dbReference type="Rhea" id="RHEA:14801"/>
        <dbReference type="ChEBI" id="CHEBI:30616"/>
        <dbReference type="ChEBI" id="CHEBI:57604"/>
        <dbReference type="ChEBI" id="CHEBI:58272"/>
        <dbReference type="ChEBI" id="CHEBI:456216"/>
        <dbReference type="EC" id="2.7.2.3"/>
    </reaction>
</comment>
<evidence type="ECO:0000256" key="5">
    <source>
        <dbReference type="ARBA" id="ARBA00022679"/>
    </source>
</evidence>
<evidence type="ECO:0000256" key="3">
    <source>
        <dbReference type="ARBA" id="ARBA00013061"/>
    </source>
</evidence>
<keyword evidence="7 10" id="KW-0418">Kinase</keyword>
<evidence type="ECO:0000313" key="12">
    <source>
        <dbReference type="Proteomes" id="UP000178724"/>
    </source>
</evidence>
<proteinExistence type="inferred from homology"/>
<evidence type="ECO:0000256" key="4">
    <source>
        <dbReference type="ARBA" id="ARBA00016471"/>
    </source>
</evidence>
<dbReference type="PANTHER" id="PTHR11406">
    <property type="entry name" value="PHOSPHOGLYCERATE KINASE"/>
    <property type="match status" value="1"/>
</dbReference>
<evidence type="ECO:0000256" key="7">
    <source>
        <dbReference type="ARBA" id="ARBA00022777"/>
    </source>
</evidence>
<keyword evidence="9" id="KW-0324">Glycolysis</keyword>
<dbReference type="EC" id="2.7.2.3" evidence="3 10"/>
<dbReference type="GO" id="GO:0005524">
    <property type="term" value="F:ATP binding"/>
    <property type="evidence" value="ECO:0007669"/>
    <property type="project" value="UniProtKB-KW"/>
</dbReference>
<dbReference type="EMBL" id="METM01000021">
    <property type="protein sequence ID" value="OGB89695.1"/>
    <property type="molecule type" value="Genomic_DNA"/>
</dbReference>
<dbReference type="GO" id="GO:0004618">
    <property type="term" value="F:phosphoglycerate kinase activity"/>
    <property type="evidence" value="ECO:0007669"/>
    <property type="project" value="UniProtKB-EC"/>
</dbReference>
<dbReference type="SUPFAM" id="SSF53748">
    <property type="entry name" value="Phosphoglycerate kinase"/>
    <property type="match status" value="1"/>
</dbReference>
<evidence type="ECO:0000256" key="1">
    <source>
        <dbReference type="ARBA" id="ARBA00000642"/>
    </source>
</evidence>
<comment type="similarity">
    <text evidence="10">Belongs to the phosphoglycerate kinase family.</text>
</comment>
<dbReference type="GO" id="GO:0006094">
    <property type="term" value="P:gluconeogenesis"/>
    <property type="evidence" value="ECO:0007669"/>
    <property type="project" value="TreeGrafter"/>
</dbReference>
<keyword evidence="5 10" id="KW-0808">Transferase</keyword>
<dbReference type="Gene3D" id="3.40.50.1260">
    <property type="entry name" value="Phosphoglycerate kinase, N-terminal domain"/>
    <property type="match status" value="2"/>
</dbReference>
<dbReference type="GO" id="GO:0005829">
    <property type="term" value="C:cytosol"/>
    <property type="evidence" value="ECO:0007669"/>
    <property type="project" value="TreeGrafter"/>
</dbReference>
<comment type="pathway">
    <text evidence="2">Carbohydrate degradation; glycolysis; pyruvate from D-glyceraldehyde 3-phosphate: step 2/5.</text>
</comment>
<keyword evidence="8" id="KW-0067">ATP-binding</keyword>
<sequence length="433" mass="46597">MSIKLNPTHLRHFRPINTISIGRGATVALKVDFNVTIKDGKIQNPEKIRAAFRTIDHLLASGANIVIYTHLGQPKKGCEAKTSLNLVADFLAEKYGRDTVINGESLITPDENGFLPTEQYINKAVREAAVGLGGKARILLMPNVRWAAYEQAKPTDPGHQALAQAMLGLSDGFAVFDAAAVWNKEHASITTMLRLAGLNNIAWGFHAHEMAELLVRRFTGDIPRPYVLHISGTKADKMGYILDFLGNPQIDSILVSGNIANGLMEVLGRSVGAAAGTYGAPELEKARRIVNHPRFGGAVSLPVDFIIARPDGSDRRYLAQGEIIPEGFRQFDIGRETASLYAKILATAGLAVNSGVPGAFDFGNPPFEEGTKVVLPGFARAKQSINLGGDGGIAAEKYLTPEELARTEVLVAGGSFLHAMAHQTFPVAEVFLN</sequence>
<reference evidence="11 12" key="1">
    <citation type="journal article" date="2016" name="Nat. Commun.">
        <title>Thousands of microbial genomes shed light on interconnected biogeochemical processes in an aquifer system.</title>
        <authorList>
            <person name="Anantharaman K."/>
            <person name="Brown C.T."/>
            <person name="Hug L.A."/>
            <person name="Sharon I."/>
            <person name="Castelle C.J."/>
            <person name="Probst A.J."/>
            <person name="Thomas B.C."/>
            <person name="Singh A."/>
            <person name="Wilkins M.J."/>
            <person name="Karaoz U."/>
            <person name="Brodie E.L."/>
            <person name="Williams K.H."/>
            <person name="Hubbard S.S."/>
            <person name="Banfield J.F."/>
        </authorList>
    </citation>
    <scope>NUCLEOTIDE SEQUENCE [LARGE SCALE GENOMIC DNA]</scope>
</reference>
<evidence type="ECO:0000256" key="10">
    <source>
        <dbReference type="RuleBase" id="RU000532"/>
    </source>
</evidence>
<organism evidence="11 12">
    <name type="scientific">candidate division WOR-1 bacterium RIFCSPHIGHO2_01_FULL_53_15</name>
    <dbReference type="NCBI Taxonomy" id="1802564"/>
    <lineage>
        <taxon>Bacteria</taxon>
        <taxon>Bacillati</taxon>
        <taxon>Saganbacteria</taxon>
    </lineage>
</organism>
<evidence type="ECO:0000256" key="6">
    <source>
        <dbReference type="ARBA" id="ARBA00022741"/>
    </source>
</evidence>
<dbReference type="AlphaFoldDB" id="A0A1F4Q159"/>
<dbReference type="GO" id="GO:0006096">
    <property type="term" value="P:glycolytic process"/>
    <property type="evidence" value="ECO:0007669"/>
    <property type="project" value="UniProtKB-KW"/>
</dbReference>
<comment type="caution">
    <text evidence="11">The sequence shown here is derived from an EMBL/GenBank/DDBJ whole genome shotgun (WGS) entry which is preliminary data.</text>
</comment>
<evidence type="ECO:0000256" key="8">
    <source>
        <dbReference type="ARBA" id="ARBA00022840"/>
    </source>
</evidence>
<name>A0A1F4Q159_UNCSA</name>
<gene>
    <name evidence="11" type="ORF">A2625_06175</name>
</gene>
<dbReference type="InterPro" id="IPR015824">
    <property type="entry name" value="Phosphoglycerate_kinase_N"/>
</dbReference>
<dbReference type="InterPro" id="IPR036043">
    <property type="entry name" value="Phosphoglycerate_kinase_sf"/>
</dbReference>